<feature type="domain" description="Glycosyltransferase subfamily 4-like N-terminal" evidence="3">
    <location>
        <begin position="31"/>
        <end position="185"/>
    </location>
</feature>
<dbReference type="InterPro" id="IPR028098">
    <property type="entry name" value="Glyco_trans_4-like_N"/>
</dbReference>
<dbReference type="Proteomes" id="UP001596456">
    <property type="component" value="Unassembled WGS sequence"/>
</dbReference>
<dbReference type="InterPro" id="IPR001296">
    <property type="entry name" value="Glyco_trans_1"/>
</dbReference>
<dbReference type="Pfam" id="PF13439">
    <property type="entry name" value="Glyco_transf_4"/>
    <property type="match status" value="1"/>
</dbReference>
<evidence type="ECO:0000259" key="3">
    <source>
        <dbReference type="Pfam" id="PF13439"/>
    </source>
</evidence>
<accession>A0ABW2KYD7</accession>
<evidence type="ECO:0000313" key="4">
    <source>
        <dbReference type="EMBL" id="MFC7334005.1"/>
    </source>
</evidence>
<reference evidence="5" key="1">
    <citation type="journal article" date="2019" name="Int. J. Syst. Evol. Microbiol.">
        <title>The Global Catalogue of Microorganisms (GCM) 10K type strain sequencing project: providing services to taxonomists for standard genome sequencing and annotation.</title>
        <authorList>
            <consortium name="The Broad Institute Genomics Platform"/>
            <consortium name="The Broad Institute Genome Sequencing Center for Infectious Disease"/>
            <person name="Wu L."/>
            <person name="Ma J."/>
        </authorList>
    </citation>
    <scope>NUCLEOTIDE SEQUENCE [LARGE SCALE GENOMIC DNA]</scope>
    <source>
        <strain evidence="5">CGMCC 1.16275</strain>
    </source>
</reference>
<organism evidence="4 5">
    <name type="scientific">Rhodocista pekingensis</name>
    <dbReference type="NCBI Taxonomy" id="201185"/>
    <lineage>
        <taxon>Bacteria</taxon>
        <taxon>Pseudomonadati</taxon>
        <taxon>Pseudomonadota</taxon>
        <taxon>Alphaproteobacteria</taxon>
        <taxon>Rhodospirillales</taxon>
        <taxon>Azospirillaceae</taxon>
        <taxon>Rhodocista</taxon>
    </lineage>
</organism>
<dbReference type="PANTHER" id="PTHR46401">
    <property type="entry name" value="GLYCOSYLTRANSFERASE WBBK-RELATED"/>
    <property type="match status" value="1"/>
</dbReference>
<dbReference type="RefSeq" id="WP_377359464.1">
    <property type="nucleotide sequence ID" value="NZ_JBHTCM010000010.1"/>
</dbReference>
<proteinExistence type="predicted"/>
<dbReference type="Pfam" id="PF00534">
    <property type="entry name" value="Glycos_transf_1"/>
    <property type="match status" value="1"/>
</dbReference>
<dbReference type="Gene3D" id="3.40.50.2000">
    <property type="entry name" value="Glycogen Phosphorylase B"/>
    <property type="match status" value="2"/>
</dbReference>
<keyword evidence="5" id="KW-1185">Reference proteome</keyword>
<evidence type="ECO:0000259" key="2">
    <source>
        <dbReference type="Pfam" id="PF00534"/>
    </source>
</evidence>
<sequence>MTMPLPRTRPAAAPRPPLAINGRFLAQRLTGVQRYARELVRALDARLAARAAAGDPWPAEILLPPDGQEPDPCRHIAVRRTGSRRGHAWEQIDLPRAARGALLLNLGNTGPLLHPRQVVAIHDAGVYAVPESYSWQFRAWYRALWAVLGRRALKVVTVSAFSAGELARHAGVDPGRLSVVHNAADHFAGLDADPGALARHGLAAGGYVFALGSRAKAKNTAAVAKALALLPEPRPLLVTAGHRDPRIFADAGGLPDAGVRELGPVSDAELKALYQGALCLVFPSFYEGFGLPPLEAMIAGCPVVAARAASLPEVCGDAALYVDPADPADIARAVARLAGDPALRAALAERGRRRAAAFGWDVSAGRLLSILDEVSGP</sequence>
<dbReference type="EMBL" id="JBHTCM010000010">
    <property type="protein sequence ID" value="MFC7334005.1"/>
    <property type="molecule type" value="Genomic_DNA"/>
</dbReference>
<feature type="domain" description="Glycosyl transferase family 1" evidence="2">
    <location>
        <begin position="208"/>
        <end position="354"/>
    </location>
</feature>
<dbReference type="PANTHER" id="PTHR46401:SF2">
    <property type="entry name" value="GLYCOSYLTRANSFERASE WBBK-RELATED"/>
    <property type="match status" value="1"/>
</dbReference>
<comment type="caution">
    <text evidence="4">The sequence shown here is derived from an EMBL/GenBank/DDBJ whole genome shotgun (WGS) entry which is preliminary data.</text>
</comment>
<dbReference type="CDD" id="cd03809">
    <property type="entry name" value="GT4_MtfB-like"/>
    <property type="match status" value="1"/>
</dbReference>
<keyword evidence="1" id="KW-0808">Transferase</keyword>
<gene>
    <name evidence="4" type="ORF">ACFQPS_12605</name>
</gene>
<evidence type="ECO:0000256" key="1">
    <source>
        <dbReference type="ARBA" id="ARBA00022679"/>
    </source>
</evidence>
<evidence type="ECO:0000313" key="5">
    <source>
        <dbReference type="Proteomes" id="UP001596456"/>
    </source>
</evidence>
<dbReference type="SUPFAM" id="SSF53756">
    <property type="entry name" value="UDP-Glycosyltransferase/glycogen phosphorylase"/>
    <property type="match status" value="1"/>
</dbReference>
<protein>
    <submittedName>
        <fullName evidence="4">Glycosyltransferase family 4 protein</fullName>
    </submittedName>
</protein>
<name>A0ABW2KYD7_9PROT</name>